<evidence type="ECO:0000313" key="3">
    <source>
        <dbReference type="EMBL" id="MBB6107638.1"/>
    </source>
</evidence>
<evidence type="ECO:0000259" key="2">
    <source>
        <dbReference type="Pfam" id="PF06580"/>
    </source>
</evidence>
<sequence>MHKNDHYKTIGRHLLFWIAYIFYIAIDEGGRHRDSWRFVLPISTLTDLPVAVIVVYVNLYLLMPVYYKSQRYIQYTFWLFALLLFGGLAGRFFSWWLWLPRERYLDPTSMEPKEFWIWIRIVKDSFTNLPVLTVTLVLQLMRDSSQREKRLREVEKERFTAEMNLLKAQINPHFFFNTLNSLYSLTLPVSKKASDVVVRLSDLMRYMLYDATAIKVLLKDEIIHLENYIAIEHMRFTDRLDLSFQHSGDMDGKMVSPLLLLPFIENAFKHGIGNSSGWITIDLQVIRNQLFLKVENSYTPSIPNKGGGLGLYNVKRRLDLIYPNAYLLNIEQTNETFAVELKISL</sequence>
<dbReference type="InterPro" id="IPR036890">
    <property type="entry name" value="HATPase_C_sf"/>
</dbReference>
<feature type="domain" description="Signal transduction histidine kinase internal region" evidence="2">
    <location>
        <begin position="161"/>
        <end position="240"/>
    </location>
</feature>
<dbReference type="Gene3D" id="3.30.565.10">
    <property type="entry name" value="Histidine kinase-like ATPase, C-terminal domain"/>
    <property type="match status" value="1"/>
</dbReference>
<feature type="transmembrane region" description="Helical" evidence="1">
    <location>
        <begin position="75"/>
        <end position="97"/>
    </location>
</feature>
<dbReference type="PANTHER" id="PTHR34220">
    <property type="entry name" value="SENSOR HISTIDINE KINASE YPDA"/>
    <property type="match status" value="1"/>
</dbReference>
<accession>A0ABR6PDE8</accession>
<comment type="caution">
    <text evidence="3">The sequence shown here is derived from an EMBL/GenBank/DDBJ whole genome shotgun (WGS) entry which is preliminary data.</text>
</comment>
<evidence type="ECO:0000256" key="1">
    <source>
        <dbReference type="SAM" id="Phobius"/>
    </source>
</evidence>
<gene>
    <name evidence="3" type="ORF">HDF23_000368</name>
</gene>
<evidence type="ECO:0000313" key="4">
    <source>
        <dbReference type="Proteomes" id="UP000541583"/>
    </source>
</evidence>
<feature type="transmembrane region" description="Helical" evidence="1">
    <location>
        <begin position="38"/>
        <end position="63"/>
    </location>
</feature>
<dbReference type="PANTHER" id="PTHR34220:SF7">
    <property type="entry name" value="SENSOR HISTIDINE KINASE YPDA"/>
    <property type="match status" value="1"/>
</dbReference>
<feature type="transmembrane region" description="Helical" evidence="1">
    <location>
        <begin position="9"/>
        <end position="26"/>
    </location>
</feature>
<keyword evidence="1" id="KW-0472">Membrane</keyword>
<dbReference type="Pfam" id="PF06580">
    <property type="entry name" value="His_kinase"/>
    <property type="match status" value="1"/>
</dbReference>
<keyword evidence="1" id="KW-1133">Transmembrane helix</keyword>
<keyword evidence="1" id="KW-0812">Transmembrane</keyword>
<dbReference type="EMBL" id="JACHCB010000001">
    <property type="protein sequence ID" value="MBB6107638.1"/>
    <property type="molecule type" value="Genomic_DNA"/>
</dbReference>
<name>A0ABR6PDE8_9SPHI</name>
<protein>
    <recommendedName>
        <fullName evidence="2">Signal transduction histidine kinase internal region domain-containing protein</fullName>
    </recommendedName>
</protein>
<dbReference type="SUPFAM" id="SSF55874">
    <property type="entry name" value="ATPase domain of HSP90 chaperone/DNA topoisomerase II/histidine kinase"/>
    <property type="match status" value="1"/>
</dbReference>
<organism evidence="3 4">
    <name type="scientific">Mucilaginibacter lappiensis</name>
    <dbReference type="NCBI Taxonomy" id="354630"/>
    <lineage>
        <taxon>Bacteria</taxon>
        <taxon>Pseudomonadati</taxon>
        <taxon>Bacteroidota</taxon>
        <taxon>Sphingobacteriia</taxon>
        <taxon>Sphingobacteriales</taxon>
        <taxon>Sphingobacteriaceae</taxon>
        <taxon>Mucilaginibacter</taxon>
    </lineage>
</organism>
<dbReference type="InterPro" id="IPR050640">
    <property type="entry name" value="Bact_2-comp_sensor_kinase"/>
</dbReference>
<reference evidence="3 4" key="1">
    <citation type="submission" date="2020-08" db="EMBL/GenBank/DDBJ databases">
        <title>Genomic Encyclopedia of Type Strains, Phase IV (KMG-V): Genome sequencing to study the core and pangenomes of soil and plant-associated prokaryotes.</title>
        <authorList>
            <person name="Whitman W."/>
        </authorList>
    </citation>
    <scope>NUCLEOTIDE SEQUENCE [LARGE SCALE GENOMIC DNA]</scope>
    <source>
        <strain evidence="3 4">ANJLi2</strain>
    </source>
</reference>
<dbReference type="InterPro" id="IPR010559">
    <property type="entry name" value="Sig_transdc_His_kin_internal"/>
</dbReference>
<dbReference type="Proteomes" id="UP000541583">
    <property type="component" value="Unassembled WGS sequence"/>
</dbReference>
<keyword evidence="4" id="KW-1185">Reference proteome</keyword>
<proteinExistence type="predicted"/>
<dbReference type="RefSeq" id="WP_076369939.1">
    <property type="nucleotide sequence ID" value="NZ_FTMG01000001.1"/>
</dbReference>